<comment type="similarity">
    <text evidence="1">Belongs to the UPF0213 family.</text>
</comment>
<dbReference type="PANTHER" id="PTHR34477">
    <property type="entry name" value="UPF0213 PROTEIN YHBQ"/>
    <property type="match status" value="1"/>
</dbReference>
<dbReference type="OrthoDB" id="9807770at2"/>
<evidence type="ECO:0000313" key="4">
    <source>
        <dbReference type="Proteomes" id="UP000217065"/>
    </source>
</evidence>
<dbReference type="EMBL" id="NOKQ01000180">
    <property type="protein sequence ID" value="OZS78905.1"/>
    <property type="molecule type" value="Genomic_DNA"/>
</dbReference>
<dbReference type="InterPro" id="IPR035901">
    <property type="entry name" value="GIY-YIG_endonuc_sf"/>
</dbReference>
<protein>
    <recommendedName>
        <fullName evidence="2">GIY-YIG domain-containing protein</fullName>
    </recommendedName>
</protein>
<keyword evidence="4" id="KW-1185">Reference proteome</keyword>
<dbReference type="AlphaFoldDB" id="A0A264W5R6"/>
<gene>
    <name evidence="3" type="ORF">CF394_03670</name>
</gene>
<evidence type="ECO:0000313" key="3">
    <source>
        <dbReference type="EMBL" id="OZS78905.1"/>
    </source>
</evidence>
<comment type="caution">
    <text evidence="3">The sequence shown here is derived from an EMBL/GenBank/DDBJ whole genome shotgun (WGS) entry which is preliminary data.</text>
</comment>
<sequence>MEVKNSHFFYVLLCKDETFYAGYAKDVLSRLKEHNEGKGAKYTRPRLPVKLVHFEQFETRSLAMKQEYAFKQLTRKQKEQYLERMRAHEDPIISSI</sequence>
<accession>A0A264W5R6</accession>
<evidence type="ECO:0000256" key="1">
    <source>
        <dbReference type="ARBA" id="ARBA00007435"/>
    </source>
</evidence>
<dbReference type="PROSITE" id="PS50164">
    <property type="entry name" value="GIY_YIG"/>
    <property type="match status" value="1"/>
</dbReference>
<dbReference type="Pfam" id="PF01541">
    <property type="entry name" value="GIY-YIG"/>
    <property type="match status" value="1"/>
</dbReference>
<dbReference type="Gene3D" id="3.40.1440.10">
    <property type="entry name" value="GIY-YIG endonuclease"/>
    <property type="match status" value="1"/>
</dbReference>
<dbReference type="RefSeq" id="WP_094941888.1">
    <property type="nucleotide sequence ID" value="NZ_NOKQ01000180.1"/>
</dbReference>
<dbReference type="InterPro" id="IPR050190">
    <property type="entry name" value="UPF0213_domain"/>
</dbReference>
<dbReference type="SUPFAM" id="SSF82771">
    <property type="entry name" value="GIY-YIG endonuclease"/>
    <property type="match status" value="1"/>
</dbReference>
<reference evidence="3 4" key="1">
    <citation type="submission" date="2017-07" db="EMBL/GenBank/DDBJ databases">
        <title>Tetzosporium hominis gen.nov. sp.nov.</title>
        <authorList>
            <person name="Tetz G."/>
            <person name="Tetz V."/>
        </authorList>
    </citation>
    <scope>NUCLEOTIDE SEQUENCE [LARGE SCALE GENOMIC DNA]</scope>
    <source>
        <strain evidence="3 4">VT-49</strain>
    </source>
</reference>
<dbReference type="Proteomes" id="UP000217065">
    <property type="component" value="Unassembled WGS sequence"/>
</dbReference>
<dbReference type="PANTHER" id="PTHR34477:SF1">
    <property type="entry name" value="UPF0213 PROTEIN YHBQ"/>
    <property type="match status" value="1"/>
</dbReference>
<organism evidence="3 4">
    <name type="scientific">Tetzosporium hominis</name>
    <dbReference type="NCBI Taxonomy" id="2020506"/>
    <lineage>
        <taxon>Bacteria</taxon>
        <taxon>Bacillati</taxon>
        <taxon>Bacillota</taxon>
        <taxon>Bacilli</taxon>
        <taxon>Bacillales</taxon>
        <taxon>Caryophanaceae</taxon>
        <taxon>Tetzosporium</taxon>
    </lineage>
</organism>
<evidence type="ECO:0000259" key="2">
    <source>
        <dbReference type="PROSITE" id="PS50164"/>
    </source>
</evidence>
<name>A0A264W5R6_9BACL</name>
<feature type="domain" description="GIY-YIG" evidence="2">
    <location>
        <begin position="5"/>
        <end position="80"/>
    </location>
</feature>
<proteinExistence type="inferred from homology"/>
<dbReference type="CDD" id="cd10456">
    <property type="entry name" value="GIY-YIG_UPF0213"/>
    <property type="match status" value="1"/>
</dbReference>
<dbReference type="InterPro" id="IPR000305">
    <property type="entry name" value="GIY-YIG_endonuc"/>
</dbReference>